<name>A0A4R0RBE1_9APHY</name>
<organism evidence="3 4">
    <name type="scientific">Steccherinum ochraceum</name>
    <dbReference type="NCBI Taxonomy" id="92696"/>
    <lineage>
        <taxon>Eukaryota</taxon>
        <taxon>Fungi</taxon>
        <taxon>Dikarya</taxon>
        <taxon>Basidiomycota</taxon>
        <taxon>Agaricomycotina</taxon>
        <taxon>Agaricomycetes</taxon>
        <taxon>Polyporales</taxon>
        <taxon>Steccherinaceae</taxon>
        <taxon>Steccherinum</taxon>
    </lineage>
</organism>
<dbReference type="AlphaFoldDB" id="A0A4R0RBE1"/>
<feature type="compositionally biased region" description="Low complexity" evidence="1">
    <location>
        <begin position="24"/>
        <end position="37"/>
    </location>
</feature>
<gene>
    <name evidence="3" type="ORF">EIP91_011411</name>
</gene>
<evidence type="ECO:0000259" key="2">
    <source>
        <dbReference type="Pfam" id="PF20149"/>
    </source>
</evidence>
<evidence type="ECO:0000313" key="3">
    <source>
        <dbReference type="EMBL" id="TCD59804.1"/>
    </source>
</evidence>
<evidence type="ECO:0000313" key="4">
    <source>
        <dbReference type="Proteomes" id="UP000292702"/>
    </source>
</evidence>
<dbReference type="STRING" id="92696.A0A4R0RBE1"/>
<dbReference type="OrthoDB" id="2804542at2759"/>
<keyword evidence="4" id="KW-1185">Reference proteome</keyword>
<feature type="compositionally biased region" description="Acidic residues" evidence="1">
    <location>
        <begin position="175"/>
        <end position="184"/>
    </location>
</feature>
<feature type="compositionally biased region" description="Basic and acidic residues" evidence="1">
    <location>
        <begin position="197"/>
        <end position="206"/>
    </location>
</feature>
<sequence>MASDRSRRIVKPSSKQRQLDQAKADAVAAKEAQAAPRRPAPKPPAGTQGGFTSRSIALRPTPTGSRGNGITPAKAGAGLTLNETLRRNAMASPAPLPRPRPILPLPGRAVPSNLNVVVPAAVGLIRSAAFNEEDDDDDDELAPAPRRRLGNRRVQSDDDEEEDEHFPHPRQDAAQQDDDQLNEDAEGHGAGAGYFDGHQDDFDGHQDAFNGDGAEDELDAAQVQGRKRARSLSTEAVHSVGQPPMALRNSGQQSGRARQSDFADEIRAIIEKAVEVYATLLVTVHAFPDRGTEVDWAHEAWDAGCEACEVFFRITPEIVKLLLREGSHLRGAIKTKARPIVQHTYGFKSSHKKSAVTSNRRRSEVLSDGKPALFVYRMKYETVVDDHNIVTRPQDLYKTPCAQELINICFFANRRAIGAVYPEYFTEKTVAPLALVLTVIKHCIDEWANGSRATDCHFTERDYAEVYSTYLADLKEFKEISKEQGVLDKILRKLIDNGREHAGVESLDNLDTAGRVPRAVYEEVVRAYNAGDMADTSSDDEY</sequence>
<feature type="region of interest" description="Disordered" evidence="1">
    <location>
        <begin position="129"/>
        <end position="259"/>
    </location>
</feature>
<reference evidence="3 4" key="1">
    <citation type="submission" date="2018-11" db="EMBL/GenBank/DDBJ databases">
        <title>Genome assembly of Steccherinum ochraceum LE-BIN_3174, the white-rot fungus of the Steccherinaceae family (The Residual Polyporoid clade, Polyporales, Basidiomycota).</title>
        <authorList>
            <person name="Fedorova T.V."/>
            <person name="Glazunova O.A."/>
            <person name="Landesman E.O."/>
            <person name="Moiseenko K.V."/>
            <person name="Psurtseva N.V."/>
            <person name="Savinova O.S."/>
            <person name="Shakhova N.V."/>
            <person name="Tyazhelova T.V."/>
            <person name="Vasina D.V."/>
        </authorList>
    </citation>
    <scope>NUCLEOTIDE SEQUENCE [LARGE SCALE GENOMIC DNA]</scope>
    <source>
        <strain evidence="3 4">LE-BIN_3174</strain>
    </source>
</reference>
<feature type="domain" description="DUF6532" evidence="2">
    <location>
        <begin position="273"/>
        <end position="477"/>
    </location>
</feature>
<dbReference type="Pfam" id="PF20149">
    <property type="entry name" value="DUF6532"/>
    <property type="match status" value="1"/>
</dbReference>
<protein>
    <recommendedName>
        <fullName evidence="2">DUF6532 domain-containing protein</fullName>
    </recommendedName>
</protein>
<dbReference type="Proteomes" id="UP000292702">
    <property type="component" value="Unassembled WGS sequence"/>
</dbReference>
<comment type="caution">
    <text evidence="3">The sequence shown here is derived from an EMBL/GenBank/DDBJ whole genome shotgun (WGS) entry which is preliminary data.</text>
</comment>
<feature type="region of interest" description="Disordered" evidence="1">
    <location>
        <begin position="1"/>
        <end position="100"/>
    </location>
</feature>
<proteinExistence type="predicted"/>
<dbReference type="EMBL" id="RWJN01000735">
    <property type="protein sequence ID" value="TCD59804.1"/>
    <property type="molecule type" value="Genomic_DNA"/>
</dbReference>
<accession>A0A4R0RBE1</accession>
<evidence type="ECO:0000256" key="1">
    <source>
        <dbReference type="SAM" id="MobiDB-lite"/>
    </source>
</evidence>
<feature type="compositionally biased region" description="Acidic residues" evidence="1">
    <location>
        <begin position="131"/>
        <end position="141"/>
    </location>
</feature>
<dbReference type="InterPro" id="IPR045341">
    <property type="entry name" value="DUF6532"/>
</dbReference>